<gene>
    <name evidence="2" type="ORF">GMARGA_LOCUS9051</name>
</gene>
<proteinExistence type="predicted"/>
<dbReference type="PANTHER" id="PTHR22796">
    <property type="entry name" value="URG4-RELATED"/>
    <property type="match status" value="1"/>
</dbReference>
<dbReference type="EMBL" id="CAJVQB010004769">
    <property type="protein sequence ID" value="CAG8645040.1"/>
    <property type="molecule type" value="Genomic_DNA"/>
</dbReference>
<keyword evidence="3" id="KW-1185">Reference proteome</keyword>
<feature type="domain" description="VLIG-type G" evidence="1">
    <location>
        <begin position="550"/>
        <end position="615"/>
    </location>
</feature>
<evidence type="ECO:0000313" key="3">
    <source>
        <dbReference type="Proteomes" id="UP000789901"/>
    </source>
</evidence>
<dbReference type="Pfam" id="PF25683">
    <property type="entry name" value="URGCP_GTPase"/>
    <property type="match status" value="1"/>
</dbReference>
<protein>
    <submittedName>
        <fullName evidence="2">31712_t:CDS:1</fullName>
    </submittedName>
</protein>
<accession>A0ABN7UPA3</accession>
<comment type="caution">
    <text evidence="2">The sequence shown here is derived from an EMBL/GenBank/DDBJ whole genome shotgun (WGS) entry which is preliminary data.</text>
</comment>
<name>A0ABN7UPA3_GIGMA</name>
<dbReference type="PROSITE" id="PS51717">
    <property type="entry name" value="G_VLIG"/>
    <property type="match status" value="1"/>
</dbReference>
<dbReference type="InterPro" id="IPR027417">
    <property type="entry name" value="P-loop_NTPase"/>
</dbReference>
<dbReference type="InterPro" id="IPR030383">
    <property type="entry name" value="G_VLIG_dom"/>
</dbReference>
<evidence type="ECO:0000259" key="1">
    <source>
        <dbReference type="PROSITE" id="PS51717"/>
    </source>
</evidence>
<dbReference type="Gene3D" id="3.40.50.300">
    <property type="entry name" value="P-loop containing nucleotide triphosphate hydrolases"/>
    <property type="match status" value="1"/>
</dbReference>
<evidence type="ECO:0000313" key="2">
    <source>
        <dbReference type="EMBL" id="CAG8645040.1"/>
    </source>
</evidence>
<organism evidence="2 3">
    <name type="scientific">Gigaspora margarita</name>
    <dbReference type="NCBI Taxonomy" id="4874"/>
    <lineage>
        <taxon>Eukaryota</taxon>
        <taxon>Fungi</taxon>
        <taxon>Fungi incertae sedis</taxon>
        <taxon>Mucoromycota</taxon>
        <taxon>Glomeromycotina</taxon>
        <taxon>Glomeromycetes</taxon>
        <taxon>Diversisporales</taxon>
        <taxon>Gigasporaceae</taxon>
        <taxon>Gigaspora</taxon>
    </lineage>
</organism>
<dbReference type="Proteomes" id="UP000789901">
    <property type="component" value="Unassembled WGS sequence"/>
</dbReference>
<sequence length="919" mass="106958">MNCQSSTDLTMDDFFKLSFGLTTITLDPTKFVTNKFTKELFVSLIDPSLKEQNPTGILCKLFPYLVDIISRTIPIARLVSHVQEINVNNNFYKNNAFLDKIPTNFFSKILNTLVAANIPIPIYFSNDTHSQKGLKVLNELRDIIVAHNYHLFISVNQTATDYLETPFTKQLYKIYSNNREDCKGICNPNSIDISFHDTSENYSRPPLAISEIYYDESSSSTLSDTVKILTKFAFYIVIHVSKNDFDGYELNEQFISTINDISIECYGGHKRKILILFWGIEPQSFNKHKEKIEPLLHEKFINNELWIELVVNKKKNALFERIKKDSFHKLTNTENLWLDWKSISFSKILGNSVENFLSENDFALSIAELENFNRRVNIFYASYCKNEVESLKDKKHLKTAEDSQNYKAEDDINRDILKFQNKQKYIGETRPISVLTHFAKSKKNDEIKNNTVENDQSNIQRKEIKQQIEDLDITIYDFRREFVILSKILRSDGSSVLKKLYDINNEQLEKAYYDWILEGEAIQILEGVLLRTLNHEFLSSVLSQIMSNFKRQLVVLSVIGLKNSRKSTLLNYLFQCGFSTSAGRCTKGTYMLYRHTSYNDKKLDILIIDSEGIGSTAAKYISRHILEVSSYHLDALSNRDSNKPRICFVLRDMKDAKIVKQESIYDIRDSLKKMFKAIPGGYDMDDFMIVEKQDVHLLEDAFACSFDDFYPCSKNSDGDKSENFHYPAKTFLIKISKLREELLNATSENHGSQIFNNIYEFIIHIQAVWKEIDVRGNFLHFKDSKTIQQWSTMKKLVHGYGETTIKTYKEIVLNLIKEQTSKGQWNEDNDIAFENELTQKTELLCTEIIIDFNKKISNQYDPQIIDEGETYIKMAIDAEKRKPKATYAKSQREEHNDKIPEEFRNIFSDSKREELFNEE</sequence>
<dbReference type="SUPFAM" id="SSF52540">
    <property type="entry name" value="P-loop containing nucleoside triphosphate hydrolases"/>
    <property type="match status" value="1"/>
</dbReference>
<dbReference type="PANTHER" id="PTHR22796:SF1">
    <property type="entry name" value="VWFA DOMAIN-CONTAINING PROTEIN"/>
    <property type="match status" value="1"/>
</dbReference>
<reference evidence="2 3" key="1">
    <citation type="submission" date="2021-06" db="EMBL/GenBank/DDBJ databases">
        <authorList>
            <person name="Kallberg Y."/>
            <person name="Tangrot J."/>
            <person name="Rosling A."/>
        </authorList>
    </citation>
    <scope>NUCLEOTIDE SEQUENCE [LARGE SCALE GENOMIC DNA]</scope>
    <source>
        <strain evidence="2 3">120-4 pot B 10/14</strain>
    </source>
</reference>